<comment type="caution">
    <text evidence="17">The sequence shown here is derived from an EMBL/GenBank/DDBJ whole genome shotgun (WGS) entry which is preliminary data.</text>
</comment>
<evidence type="ECO:0000256" key="1">
    <source>
        <dbReference type="ARBA" id="ARBA00004123"/>
    </source>
</evidence>
<feature type="region of interest" description="Disordered" evidence="15">
    <location>
        <begin position="270"/>
        <end position="300"/>
    </location>
</feature>
<protein>
    <recommendedName>
        <fullName evidence="13">C2H2 type master regulator of conidiophore development brlA</fullName>
    </recommendedName>
</protein>
<keyword evidence="6" id="KW-0749">Sporulation</keyword>
<evidence type="ECO:0000256" key="3">
    <source>
        <dbReference type="ARBA" id="ARBA00022737"/>
    </source>
</evidence>
<feature type="region of interest" description="Disordered" evidence="15">
    <location>
        <begin position="422"/>
        <end position="455"/>
    </location>
</feature>
<dbReference type="GO" id="GO:0000978">
    <property type="term" value="F:RNA polymerase II cis-regulatory region sequence-specific DNA binding"/>
    <property type="evidence" value="ECO:0007669"/>
    <property type="project" value="TreeGrafter"/>
</dbReference>
<evidence type="ECO:0000313" key="18">
    <source>
        <dbReference type="Proteomes" id="UP000191612"/>
    </source>
</evidence>
<evidence type="ECO:0000256" key="15">
    <source>
        <dbReference type="SAM" id="MobiDB-lite"/>
    </source>
</evidence>
<reference evidence="18" key="1">
    <citation type="journal article" date="2017" name="Nat. Microbiol.">
        <title>Global analysis of biosynthetic gene clusters reveals vast potential of secondary metabolite production in Penicillium species.</title>
        <authorList>
            <person name="Nielsen J.C."/>
            <person name="Grijseels S."/>
            <person name="Prigent S."/>
            <person name="Ji B."/>
            <person name="Dainat J."/>
            <person name="Nielsen K.F."/>
            <person name="Frisvad J.C."/>
            <person name="Workman M."/>
            <person name="Nielsen J."/>
        </authorList>
    </citation>
    <scope>NUCLEOTIDE SEQUENCE [LARGE SCALE GENOMIC DNA]</scope>
    <source>
        <strain evidence="18">IBT 29525</strain>
    </source>
</reference>
<feature type="compositionally biased region" description="Low complexity" evidence="15">
    <location>
        <begin position="62"/>
        <end position="80"/>
    </location>
</feature>
<dbReference type="STRING" id="60172.A0A1V6QS79"/>
<evidence type="ECO:0000256" key="13">
    <source>
        <dbReference type="ARBA" id="ARBA00044085"/>
    </source>
</evidence>
<dbReference type="AlphaFoldDB" id="A0A1V6QS79"/>
<sequence length="465" mass="52526">MMKLIGPIVALELCDIINPVASQPFKTEDLDDMRSHGQQISDRLTVEVDCHSLGPSECPSMTSSFSPLDSPTPTPTSLYSQGSMASPGWHEHPHYQHGLPMERRTSATPLRSAFRMADLTSGDGMMNMPCGNMDRQDQMALPDYLPAYEENVDQLWIPQDMPKTYQEPQFPYHASMSQYNQMARNYYHRPQQAGYLPESASNPCLSRPIFTQPTERMSNSASMTNMLHWMPSQESLVPQTITPAQVQPFPSGPVTPPSSSYSDFPTNIPTFKSHTPSTPHRSVSMGTPSGSDTPVSRMSGHNDYQEEFQLSPVYREGMMQRHRQPSRKSSKKQLLRSNLSLENLPSIIKQVQFKCKEPGCKGRFKRQEHLKRHMKSHSKEKPHVCWVPGCHRAFSRSDNLNAHYTKTHSKRGGRNRYVATLDDSSQDFDPDFRGQLTPDGRPIYGSKLEDSMPDCGELSVDGWDD</sequence>
<evidence type="ECO:0000256" key="2">
    <source>
        <dbReference type="ARBA" id="ARBA00022723"/>
    </source>
</evidence>
<evidence type="ECO:0000259" key="16">
    <source>
        <dbReference type="PROSITE" id="PS50157"/>
    </source>
</evidence>
<feature type="region of interest" description="Disordered" evidence="15">
    <location>
        <begin position="60"/>
        <end position="87"/>
    </location>
</feature>
<keyword evidence="9" id="KW-0010">Activator</keyword>
<feature type="compositionally biased region" description="Polar residues" evidence="15">
    <location>
        <begin position="270"/>
        <end position="296"/>
    </location>
</feature>
<comment type="subcellular location">
    <subcellularLocation>
        <location evidence="1">Nucleus</location>
    </subcellularLocation>
</comment>
<keyword evidence="10" id="KW-0804">Transcription</keyword>
<evidence type="ECO:0000256" key="5">
    <source>
        <dbReference type="ARBA" id="ARBA00022833"/>
    </source>
</evidence>
<dbReference type="GO" id="GO:0005634">
    <property type="term" value="C:nucleus"/>
    <property type="evidence" value="ECO:0007669"/>
    <property type="project" value="UniProtKB-SubCell"/>
</dbReference>
<dbReference type="GO" id="GO:0008270">
    <property type="term" value="F:zinc ion binding"/>
    <property type="evidence" value="ECO:0007669"/>
    <property type="project" value="UniProtKB-KW"/>
</dbReference>
<dbReference type="SUPFAM" id="SSF57667">
    <property type="entry name" value="beta-beta-alpha zinc fingers"/>
    <property type="match status" value="1"/>
</dbReference>
<dbReference type="Proteomes" id="UP000191612">
    <property type="component" value="Unassembled WGS sequence"/>
</dbReference>
<dbReference type="SMART" id="SM00355">
    <property type="entry name" value="ZnF_C2H2"/>
    <property type="match status" value="2"/>
</dbReference>
<evidence type="ECO:0000256" key="4">
    <source>
        <dbReference type="ARBA" id="ARBA00022771"/>
    </source>
</evidence>
<keyword evidence="3" id="KW-0677">Repeat</keyword>
<keyword evidence="7" id="KW-0805">Transcription regulation</keyword>
<evidence type="ECO:0000256" key="10">
    <source>
        <dbReference type="ARBA" id="ARBA00023163"/>
    </source>
</evidence>
<dbReference type="Gene3D" id="3.30.160.60">
    <property type="entry name" value="Classic Zinc Finger"/>
    <property type="match status" value="2"/>
</dbReference>
<dbReference type="GO" id="GO:0005667">
    <property type="term" value="C:transcription regulator complex"/>
    <property type="evidence" value="ECO:0007669"/>
    <property type="project" value="TreeGrafter"/>
</dbReference>
<keyword evidence="18" id="KW-1185">Reference proteome</keyword>
<evidence type="ECO:0000256" key="9">
    <source>
        <dbReference type="ARBA" id="ARBA00023159"/>
    </source>
</evidence>
<evidence type="ECO:0000256" key="8">
    <source>
        <dbReference type="ARBA" id="ARBA00023125"/>
    </source>
</evidence>
<keyword evidence="2" id="KW-0479">Metal-binding</keyword>
<gene>
    <name evidence="17" type="ORF">PENSOL_c045G03138</name>
</gene>
<keyword evidence="8" id="KW-0238">DNA-binding</keyword>
<accession>A0A1V6QS79</accession>
<dbReference type="GO" id="GO:0000785">
    <property type="term" value="C:chromatin"/>
    <property type="evidence" value="ECO:0007669"/>
    <property type="project" value="TreeGrafter"/>
</dbReference>
<dbReference type="InterPro" id="IPR013087">
    <property type="entry name" value="Znf_C2H2_type"/>
</dbReference>
<dbReference type="GO" id="GO:0000981">
    <property type="term" value="F:DNA-binding transcription factor activity, RNA polymerase II-specific"/>
    <property type="evidence" value="ECO:0007669"/>
    <property type="project" value="TreeGrafter"/>
</dbReference>
<dbReference type="Pfam" id="PF00096">
    <property type="entry name" value="zf-C2H2"/>
    <property type="match status" value="2"/>
</dbReference>
<keyword evidence="12" id="KW-0183">Conidiation</keyword>
<evidence type="ECO:0000256" key="12">
    <source>
        <dbReference type="ARBA" id="ARBA00023321"/>
    </source>
</evidence>
<evidence type="ECO:0000256" key="11">
    <source>
        <dbReference type="ARBA" id="ARBA00023242"/>
    </source>
</evidence>
<dbReference type="GO" id="GO:0030435">
    <property type="term" value="P:sporulation resulting in formation of a cellular spore"/>
    <property type="evidence" value="ECO:0007669"/>
    <property type="project" value="UniProtKB-KW"/>
</dbReference>
<evidence type="ECO:0000313" key="17">
    <source>
        <dbReference type="EMBL" id="OQD92031.1"/>
    </source>
</evidence>
<feature type="domain" description="C2H2-type" evidence="16">
    <location>
        <begin position="353"/>
        <end position="382"/>
    </location>
</feature>
<dbReference type="PROSITE" id="PS50157">
    <property type="entry name" value="ZINC_FINGER_C2H2_2"/>
    <property type="match status" value="2"/>
</dbReference>
<evidence type="ECO:0000256" key="6">
    <source>
        <dbReference type="ARBA" id="ARBA00022969"/>
    </source>
</evidence>
<proteinExistence type="predicted"/>
<keyword evidence="5" id="KW-0862">Zinc</keyword>
<feature type="domain" description="C2H2-type" evidence="16">
    <location>
        <begin position="383"/>
        <end position="413"/>
    </location>
</feature>
<keyword evidence="4 14" id="KW-0863">Zinc-finger</keyword>
<evidence type="ECO:0000256" key="7">
    <source>
        <dbReference type="ARBA" id="ARBA00023015"/>
    </source>
</evidence>
<dbReference type="FunFam" id="3.30.160.60:FF:000845">
    <property type="entry name" value="C2H2 type conidiation transcription factor BrlA"/>
    <property type="match status" value="1"/>
</dbReference>
<organism evidence="17 18">
    <name type="scientific">Penicillium solitum</name>
    <dbReference type="NCBI Taxonomy" id="60172"/>
    <lineage>
        <taxon>Eukaryota</taxon>
        <taxon>Fungi</taxon>
        <taxon>Dikarya</taxon>
        <taxon>Ascomycota</taxon>
        <taxon>Pezizomycotina</taxon>
        <taxon>Eurotiomycetes</taxon>
        <taxon>Eurotiomycetidae</taxon>
        <taxon>Eurotiales</taxon>
        <taxon>Aspergillaceae</taxon>
        <taxon>Penicillium</taxon>
    </lineage>
</organism>
<keyword evidence="11" id="KW-0539">Nucleus</keyword>
<dbReference type="PANTHER" id="PTHR14003:SF19">
    <property type="entry name" value="YY2 TRANSCRIPTION FACTOR"/>
    <property type="match status" value="1"/>
</dbReference>
<dbReference type="EMBL" id="MDYO01000045">
    <property type="protein sequence ID" value="OQD92031.1"/>
    <property type="molecule type" value="Genomic_DNA"/>
</dbReference>
<dbReference type="GO" id="GO:0048315">
    <property type="term" value="P:conidium formation"/>
    <property type="evidence" value="ECO:0007669"/>
    <property type="project" value="UniProtKB-KW"/>
</dbReference>
<dbReference type="PANTHER" id="PTHR14003">
    <property type="entry name" value="TRANSCRIPTIONAL REPRESSOR PROTEIN YY"/>
    <property type="match status" value="1"/>
</dbReference>
<dbReference type="PROSITE" id="PS00028">
    <property type="entry name" value="ZINC_FINGER_C2H2_1"/>
    <property type="match status" value="2"/>
</dbReference>
<dbReference type="InterPro" id="IPR036236">
    <property type="entry name" value="Znf_C2H2_sf"/>
</dbReference>
<name>A0A1V6QS79_9EURO</name>
<evidence type="ECO:0000256" key="14">
    <source>
        <dbReference type="PROSITE-ProRule" id="PRU00042"/>
    </source>
</evidence>